<accession>A0A2G6KD43</accession>
<dbReference type="InterPro" id="IPR036117">
    <property type="entry name" value="DhaL_dom_sf"/>
</dbReference>
<feature type="domain" description="DhaL" evidence="3">
    <location>
        <begin position="7"/>
        <end position="207"/>
    </location>
</feature>
<dbReference type="Pfam" id="PF02734">
    <property type="entry name" value="Dak2"/>
    <property type="match status" value="1"/>
</dbReference>
<dbReference type="PANTHER" id="PTHR28629">
    <property type="entry name" value="TRIOKINASE/FMN CYCLASE"/>
    <property type="match status" value="1"/>
</dbReference>
<dbReference type="SUPFAM" id="SSF101473">
    <property type="entry name" value="DhaL-like"/>
    <property type="match status" value="1"/>
</dbReference>
<dbReference type="GO" id="GO:0019563">
    <property type="term" value="P:glycerol catabolic process"/>
    <property type="evidence" value="ECO:0007669"/>
    <property type="project" value="TreeGrafter"/>
</dbReference>
<evidence type="ECO:0000256" key="2">
    <source>
        <dbReference type="ARBA" id="ARBA00022777"/>
    </source>
</evidence>
<dbReference type="InterPro" id="IPR004007">
    <property type="entry name" value="DhaL_dom"/>
</dbReference>
<sequence>MNTFNASDIQAIFKNLDAMMADQKDYLIELDATVGDGDLGITMTKGFSAAVQTIDTLDESDVGQLMAKAGMSIAQAAPSTMGTLIGSGFMKAGKAVKGKTEIELADMAVAMTQFVEGIMARGKAKPGEKTLIDSLHPATQALQQAAESGVSLKEGLKRAYDAACQGLEATKDMVPQHGKQVPHREKSKGLHDPGATVGMLIMRVFAEYVKS</sequence>
<evidence type="ECO:0000256" key="1">
    <source>
        <dbReference type="ARBA" id="ARBA00022679"/>
    </source>
</evidence>
<keyword evidence="2 4" id="KW-0418">Kinase</keyword>
<evidence type="ECO:0000259" key="3">
    <source>
        <dbReference type="PROSITE" id="PS51480"/>
    </source>
</evidence>
<dbReference type="SMART" id="SM01120">
    <property type="entry name" value="Dak2"/>
    <property type="match status" value="1"/>
</dbReference>
<dbReference type="GO" id="GO:0004371">
    <property type="term" value="F:glycerone kinase activity"/>
    <property type="evidence" value="ECO:0007669"/>
    <property type="project" value="InterPro"/>
</dbReference>
<protein>
    <submittedName>
        <fullName evidence="4">Dihydroxyacetone kinase subunit L</fullName>
    </submittedName>
</protein>
<dbReference type="GO" id="GO:0005829">
    <property type="term" value="C:cytosol"/>
    <property type="evidence" value="ECO:0007669"/>
    <property type="project" value="TreeGrafter"/>
</dbReference>
<evidence type="ECO:0000313" key="5">
    <source>
        <dbReference type="Proteomes" id="UP000230821"/>
    </source>
</evidence>
<dbReference type="PROSITE" id="PS51480">
    <property type="entry name" value="DHAL"/>
    <property type="match status" value="1"/>
</dbReference>
<dbReference type="FunFam" id="1.25.40.340:FF:000002">
    <property type="entry name" value="Dihydroxyacetone kinase, L subunit"/>
    <property type="match status" value="1"/>
</dbReference>
<dbReference type="InterPro" id="IPR012737">
    <property type="entry name" value="DhaK_L_YcgS"/>
</dbReference>
<dbReference type="InterPro" id="IPR050861">
    <property type="entry name" value="Dihydroxyacetone_Kinase"/>
</dbReference>
<dbReference type="AlphaFoldDB" id="A0A2G6KD43"/>
<dbReference type="PANTHER" id="PTHR28629:SF4">
    <property type="entry name" value="TRIOKINASE_FMN CYCLASE"/>
    <property type="match status" value="1"/>
</dbReference>
<proteinExistence type="predicted"/>
<gene>
    <name evidence="4" type="primary">dhaL</name>
    <name evidence="4" type="ORF">CSA56_10705</name>
</gene>
<organism evidence="4 5">
    <name type="scientific">candidate division KSB3 bacterium</name>
    <dbReference type="NCBI Taxonomy" id="2044937"/>
    <lineage>
        <taxon>Bacteria</taxon>
        <taxon>candidate division KSB3</taxon>
    </lineage>
</organism>
<dbReference type="EMBL" id="PDSK01000096">
    <property type="protein sequence ID" value="PIE33581.1"/>
    <property type="molecule type" value="Genomic_DNA"/>
</dbReference>
<dbReference type="Gene3D" id="1.25.40.340">
    <property type="match status" value="1"/>
</dbReference>
<evidence type="ECO:0000313" key="4">
    <source>
        <dbReference type="EMBL" id="PIE33581.1"/>
    </source>
</evidence>
<reference evidence="4 5" key="1">
    <citation type="submission" date="2017-10" db="EMBL/GenBank/DDBJ databases">
        <title>Novel microbial diversity and functional potential in the marine mammal oral microbiome.</title>
        <authorList>
            <person name="Dudek N.K."/>
            <person name="Sun C.L."/>
            <person name="Burstein D."/>
            <person name="Kantor R.S."/>
            <person name="Aliaga Goltsman D.S."/>
            <person name="Bik E.M."/>
            <person name="Thomas B.C."/>
            <person name="Banfield J.F."/>
            <person name="Relman D.A."/>
        </authorList>
    </citation>
    <scope>NUCLEOTIDE SEQUENCE [LARGE SCALE GENOMIC DNA]</scope>
    <source>
        <strain evidence="4">DOLJORAL78_47_16</strain>
    </source>
</reference>
<comment type="caution">
    <text evidence="4">The sequence shown here is derived from an EMBL/GenBank/DDBJ whole genome shotgun (WGS) entry which is preliminary data.</text>
</comment>
<dbReference type="NCBIfam" id="TIGR02365">
    <property type="entry name" value="dha_L_ycgS"/>
    <property type="match status" value="1"/>
</dbReference>
<keyword evidence="1" id="KW-0808">Transferase</keyword>
<dbReference type="Proteomes" id="UP000230821">
    <property type="component" value="Unassembled WGS sequence"/>
</dbReference>
<name>A0A2G6KD43_9BACT</name>